<evidence type="ECO:0000256" key="1">
    <source>
        <dbReference type="ARBA" id="ARBA00022468"/>
    </source>
</evidence>
<dbReference type="PROSITE" id="PS50238">
    <property type="entry name" value="RHOGAP"/>
    <property type="match status" value="1"/>
</dbReference>
<keyword evidence="1" id="KW-0343">GTPase activation</keyword>
<dbReference type="AlphaFoldDB" id="V4A8J4"/>
<dbReference type="InterPro" id="IPR008936">
    <property type="entry name" value="Rho_GTPase_activation_prot"/>
</dbReference>
<dbReference type="RefSeq" id="XP_009056269.1">
    <property type="nucleotide sequence ID" value="XM_009058021.1"/>
</dbReference>
<dbReference type="CTD" id="20231803"/>
<dbReference type="PANTHER" id="PTHR14963:SF7">
    <property type="entry name" value="RHO GTPASE-ACTIVATING PROTEIN 19"/>
    <property type="match status" value="1"/>
</dbReference>
<proteinExistence type="predicted"/>
<evidence type="ECO:0000313" key="5">
    <source>
        <dbReference type="Proteomes" id="UP000030746"/>
    </source>
</evidence>
<gene>
    <name evidence="4" type="ORF">LOTGIDRAFT_119952</name>
</gene>
<dbReference type="OMA" id="CQSPANQ"/>
<name>V4A8J4_LOTGI</name>
<dbReference type="InterPro" id="IPR000198">
    <property type="entry name" value="RhoGAP_dom"/>
</dbReference>
<dbReference type="OrthoDB" id="10061772at2759"/>
<evidence type="ECO:0000256" key="2">
    <source>
        <dbReference type="SAM" id="MobiDB-lite"/>
    </source>
</evidence>
<accession>V4A8J4</accession>
<dbReference type="GO" id="GO:0051056">
    <property type="term" value="P:regulation of small GTPase mediated signal transduction"/>
    <property type="evidence" value="ECO:0007669"/>
    <property type="project" value="TreeGrafter"/>
</dbReference>
<dbReference type="STRING" id="225164.V4A8J4"/>
<evidence type="ECO:0000313" key="4">
    <source>
        <dbReference type="EMBL" id="ESO93062.1"/>
    </source>
</evidence>
<dbReference type="EMBL" id="KB201977">
    <property type="protein sequence ID" value="ESO93062.1"/>
    <property type="molecule type" value="Genomic_DNA"/>
</dbReference>
<feature type="compositionally biased region" description="Polar residues" evidence="2">
    <location>
        <begin position="363"/>
        <end position="372"/>
    </location>
</feature>
<dbReference type="Pfam" id="PF00620">
    <property type="entry name" value="RhoGAP"/>
    <property type="match status" value="1"/>
</dbReference>
<reference evidence="4 5" key="1">
    <citation type="journal article" date="2013" name="Nature">
        <title>Insights into bilaterian evolution from three spiralian genomes.</title>
        <authorList>
            <person name="Simakov O."/>
            <person name="Marletaz F."/>
            <person name="Cho S.J."/>
            <person name="Edsinger-Gonzales E."/>
            <person name="Havlak P."/>
            <person name="Hellsten U."/>
            <person name="Kuo D.H."/>
            <person name="Larsson T."/>
            <person name="Lv J."/>
            <person name="Arendt D."/>
            <person name="Savage R."/>
            <person name="Osoegawa K."/>
            <person name="de Jong P."/>
            <person name="Grimwood J."/>
            <person name="Chapman J.A."/>
            <person name="Shapiro H."/>
            <person name="Aerts A."/>
            <person name="Otillar R.P."/>
            <person name="Terry A.Y."/>
            <person name="Boore J.L."/>
            <person name="Grigoriev I.V."/>
            <person name="Lindberg D.R."/>
            <person name="Seaver E.C."/>
            <person name="Weisblat D.A."/>
            <person name="Putnam N.H."/>
            <person name="Rokhsar D.S."/>
        </authorList>
    </citation>
    <scope>NUCLEOTIDE SEQUENCE [LARGE SCALE GENOMIC DNA]</scope>
</reference>
<evidence type="ECO:0000259" key="3">
    <source>
        <dbReference type="PROSITE" id="PS50238"/>
    </source>
</evidence>
<dbReference type="SUPFAM" id="SSF48350">
    <property type="entry name" value="GTPase activation domain, GAP"/>
    <property type="match status" value="1"/>
</dbReference>
<dbReference type="Proteomes" id="UP000030746">
    <property type="component" value="Unassembled WGS sequence"/>
</dbReference>
<keyword evidence="5" id="KW-1185">Reference proteome</keyword>
<dbReference type="HOGENOM" id="CLU_046228_0_0_1"/>
<dbReference type="PANTHER" id="PTHR14963">
    <property type="entry name" value="RHO GTPASE ACTIVATING PROTEIN 18,19-RELATED"/>
    <property type="match status" value="1"/>
</dbReference>
<protein>
    <recommendedName>
        <fullName evidence="3">Rho-GAP domain-containing protein</fullName>
    </recommendedName>
</protein>
<dbReference type="SMART" id="SM00324">
    <property type="entry name" value="RhoGAP"/>
    <property type="match status" value="1"/>
</dbReference>
<organism evidence="4 5">
    <name type="scientific">Lottia gigantea</name>
    <name type="common">Giant owl limpet</name>
    <dbReference type="NCBI Taxonomy" id="225164"/>
    <lineage>
        <taxon>Eukaryota</taxon>
        <taxon>Metazoa</taxon>
        <taxon>Spiralia</taxon>
        <taxon>Lophotrochozoa</taxon>
        <taxon>Mollusca</taxon>
        <taxon>Gastropoda</taxon>
        <taxon>Patellogastropoda</taxon>
        <taxon>Lottioidea</taxon>
        <taxon>Lottiidae</taxon>
        <taxon>Lottia</taxon>
    </lineage>
</organism>
<dbReference type="GO" id="GO:0007165">
    <property type="term" value="P:signal transduction"/>
    <property type="evidence" value="ECO:0007669"/>
    <property type="project" value="InterPro"/>
</dbReference>
<dbReference type="GO" id="GO:0005737">
    <property type="term" value="C:cytoplasm"/>
    <property type="evidence" value="ECO:0007669"/>
    <property type="project" value="TreeGrafter"/>
</dbReference>
<dbReference type="GeneID" id="20231803"/>
<dbReference type="GO" id="GO:0005096">
    <property type="term" value="F:GTPase activator activity"/>
    <property type="evidence" value="ECO:0007669"/>
    <property type="project" value="UniProtKB-KW"/>
</dbReference>
<feature type="region of interest" description="Disordered" evidence="2">
    <location>
        <begin position="353"/>
        <end position="383"/>
    </location>
</feature>
<feature type="domain" description="Rho-GAP" evidence="3">
    <location>
        <begin position="81"/>
        <end position="269"/>
    </location>
</feature>
<dbReference type="Gene3D" id="1.10.555.10">
    <property type="entry name" value="Rho GTPase activation protein"/>
    <property type="match status" value="1"/>
</dbReference>
<sequence>MSNSTIRRRQTEAEKNINRLRNVMPDKYMELCLMHLSFLLDLDGSKLEELSETESKTDSKKDKKGCSTPFSKKKDKNLFGSPITQGNIAQIYQLIEFLGRPENIRKEGLFRKSGNCNRQRLLKDWLVQGSSNLGLDDGTFSAHDAAVVLKNYLQDLPEPLLTDKQFECYKQILGKYKEKLAAKEKQLKAIQVLILMLPRENALLLECILDLLHRVSLVSENMMTANSLGTIFAPHLLCSRKLTALELHALSGICSQITTLMVENSPKLFKIPRELAIDVSNFWTEMEDPTKHIKYTKTDPKTENFSKSKQKNNSGPALNTVICYNDRQKQPETNTDIALANLYAHVQSMPESAKKKKLMKQFQRANRPSTPKSSKHSRSRTFGESLKVRTTLLLLLV</sequence>
<dbReference type="KEGG" id="lgi:LOTGIDRAFT_119952"/>